<dbReference type="Gene3D" id="1.25.40.10">
    <property type="entry name" value="Tetratricopeptide repeat domain"/>
    <property type="match status" value="1"/>
</dbReference>
<dbReference type="EMBL" id="UOFV01000321">
    <property type="protein sequence ID" value="VAX02522.1"/>
    <property type="molecule type" value="Genomic_DNA"/>
</dbReference>
<dbReference type="SUPFAM" id="SSF81901">
    <property type="entry name" value="HCP-like"/>
    <property type="match status" value="1"/>
</dbReference>
<dbReference type="AlphaFoldDB" id="A0A3B1AFD7"/>
<accession>A0A3B1AFD7</accession>
<dbReference type="InterPro" id="IPR011990">
    <property type="entry name" value="TPR-like_helical_dom_sf"/>
</dbReference>
<dbReference type="InterPro" id="IPR006597">
    <property type="entry name" value="Sel1-like"/>
</dbReference>
<protein>
    <recommendedName>
        <fullName evidence="2">Sel1 repeat family protein</fullName>
    </recommendedName>
</protein>
<gene>
    <name evidence="1" type="ORF">MNBD_GAMMA19-494</name>
</gene>
<organism evidence="1">
    <name type="scientific">hydrothermal vent metagenome</name>
    <dbReference type="NCBI Taxonomy" id="652676"/>
    <lineage>
        <taxon>unclassified sequences</taxon>
        <taxon>metagenomes</taxon>
        <taxon>ecological metagenomes</taxon>
    </lineage>
</organism>
<evidence type="ECO:0000313" key="1">
    <source>
        <dbReference type="EMBL" id="VAX02522.1"/>
    </source>
</evidence>
<proteinExistence type="predicted"/>
<dbReference type="SMART" id="SM00671">
    <property type="entry name" value="SEL1"/>
    <property type="match status" value="1"/>
</dbReference>
<reference evidence="1" key="1">
    <citation type="submission" date="2018-06" db="EMBL/GenBank/DDBJ databases">
        <authorList>
            <person name="Zhirakovskaya E."/>
        </authorList>
    </citation>
    <scope>NUCLEOTIDE SEQUENCE</scope>
</reference>
<dbReference type="Pfam" id="PF08238">
    <property type="entry name" value="Sel1"/>
    <property type="match status" value="1"/>
</dbReference>
<name>A0A3B1AFD7_9ZZZZ</name>
<sequence>MPGQPSTQSPVGHIASVLLLLLLSACTTVPVDNDRPSAATRLEIQQKIFKQAKALFLNQQYAQAANALLMLAKEGHIDAQYTIGYMYHYGYGVPRNAKESIRWITTAAAHGHPQAEEALARINASYDQHEVLVIPVQP</sequence>
<evidence type="ECO:0008006" key="2">
    <source>
        <dbReference type="Google" id="ProtNLM"/>
    </source>
</evidence>